<dbReference type="AlphaFoldDB" id="A0A2I0JPZ1"/>
<name>A0A2I0JPZ1_PUNGR</name>
<dbReference type="Proteomes" id="UP000233551">
    <property type="component" value="Unassembled WGS sequence"/>
</dbReference>
<comment type="caution">
    <text evidence="1">The sequence shown here is derived from an EMBL/GenBank/DDBJ whole genome shotgun (WGS) entry which is preliminary data.</text>
</comment>
<organism evidence="1 2">
    <name type="scientific">Punica granatum</name>
    <name type="common">Pomegranate</name>
    <dbReference type="NCBI Taxonomy" id="22663"/>
    <lineage>
        <taxon>Eukaryota</taxon>
        <taxon>Viridiplantae</taxon>
        <taxon>Streptophyta</taxon>
        <taxon>Embryophyta</taxon>
        <taxon>Tracheophyta</taxon>
        <taxon>Spermatophyta</taxon>
        <taxon>Magnoliopsida</taxon>
        <taxon>eudicotyledons</taxon>
        <taxon>Gunneridae</taxon>
        <taxon>Pentapetalae</taxon>
        <taxon>rosids</taxon>
        <taxon>malvids</taxon>
        <taxon>Myrtales</taxon>
        <taxon>Lythraceae</taxon>
        <taxon>Punica</taxon>
    </lineage>
</organism>
<evidence type="ECO:0000313" key="1">
    <source>
        <dbReference type="EMBL" id="PKI58369.1"/>
    </source>
</evidence>
<reference evidence="1 2" key="1">
    <citation type="submission" date="2017-11" db="EMBL/GenBank/DDBJ databases">
        <title>De-novo sequencing of pomegranate (Punica granatum L.) genome.</title>
        <authorList>
            <person name="Akparov Z."/>
            <person name="Amiraslanov A."/>
            <person name="Hajiyeva S."/>
            <person name="Abbasov M."/>
            <person name="Kaur K."/>
            <person name="Hamwieh A."/>
            <person name="Solovyev V."/>
            <person name="Salamov A."/>
            <person name="Braich B."/>
            <person name="Kosarev P."/>
            <person name="Mahmoud A."/>
            <person name="Hajiyev E."/>
            <person name="Babayeva S."/>
            <person name="Izzatullayeva V."/>
            <person name="Mammadov A."/>
            <person name="Mammadov A."/>
            <person name="Sharifova S."/>
            <person name="Ojaghi J."/>
            <person name="Eynullazada K."/>
            <person name="Bayramov B."/>
            <person name="Abdulazimova A."/>
            <person name="Shahmuradov I."/>
        </authorList>
    </citation>
    <scope>NUCLEOTIDE SEQUENCE [LARGE SCALE GENOMIC DNA]</scope>
    <source>
        <strain evidence="2">cv. AG2017</strain>
        <tissue evidence="1">Leaf</tissue>
    </source>
</reference>
<proteinExistence type="predicted"/>
<protein>
    <submittedName>
        <fullName evidence="1">Uncharacterized protein</fullName>
    </submittedName>
</protein>
<gene>
    <name evidence="1" type="ORF">CRG98_021244</name>
</gene>
<dbReference type="EMBL" id="PGOL01001401">
    <property type="protein sequence ID" value="PKI58369.1"/>
    <property type="molecule type" value="Genomic_DNA"/>
</dbReference>
<keyword evidence="2" id="KW-1185">Reference proteome</keyword>
<sequence>MRAGMDAGDGSGHRLGFAVFDRGLNGILADFGGNREYRDLGKLGLAGIVGSRRALPGPCPTCPNIFFFKEGRQSRAAGQRSPAWLALPPGWLFFAGGPLCPSGDCASDPPKADPAVGSIVCYSCWQLVSPLKRLLAGNALVSPMGFLLARRLLVTGWAVVHLLGTGV</sequence>
<accession>A0A2I0JPZ1</accession>
<evidence type="ECO:0000313" key="2">
    <source>
        <dbReference type="Proteomes" id="UP000233551"/>
    </source>
</evidence>